<dbReference type="EMBL" id="JAFVMH010000007">
    <property type="protein sequence ID" value="MBO1326067.1"/>
    <property type="molecule type" value="Genomic_DNA"/>
</dbReference>
<reference evidence="2" key="1">
    <citation type="submission" date="2021-03" db="EMBL/GenBank/DDBJ databases">
        <title>The complete genome sequence of Acetobacter sp. TBRC 12339.</title>
        <authorList>
            <person name="Charoenyingcharoen P."/>
            <person name="Yukphan P."/>
        </authorList>
    </citation>
    <scope>NUCLEOTIDE SEQUENCE</scope>
    <source>
        <strain evidence="2">TBRC 12339</strain>
    </source>
</reference>
<name>A0A939KQZ6_9PROT</name>
<proteinExistence type="predicted"/>
<gene>
    <name evidence="2" type="ORF">J2D77_12985</name>
</gene>
<evidence type="ECO:0000313" key="3">
    <source>
        <dbReference type="Proteomes" id="UP000664073"/>
    </source>
</evidence>
<dbReference type="AlphaFoldDB" id="A0A939KQZ6"/>
<evidence type="ECO:0000256" key="1">
    <source>
        <dbReference type="SAM" id="MobiDB-lite"/>
    </source>
</evidence>
<evidence type="ECO:0000313" key="2">
    <source>
        <dbReference type="EMBL" id="MBO1326067.1"/>
    </source>
</evidence>
<accession>A0A939KQZ6</accession>
<keyword evidence="3" id="KW-1185">Reference proteome</keyword>
<feature type="region of interest" description="Disordered" evidence="1">
    <location>
        <begin position="30"/>
        <end position="57"/>
    </location>
</feature>
<protein>
    <submittedName>
        <fullName evidence="2">Uncharacterized protein</fullName>
    </submittedName>
</protein>
<organism evidence="2 3">
    <name type="scientific">Acetobacter garciniae</name>
    <dbReference type="NCBI Taxonomy" id="2817435"/>
    <lineage>
        <taxon>Bacteria</taxon>
        <taxon>Pseudomonadati</taxon>
        <taxon>Pseudomonadota</taxon>
        <taxon>Alphaproteobacteria</taxon>
        <taxon>Acetobacterales</taxon>
        <taxon>Acetobacteraceae</taxon>
        <taxon>Acetobacter</taxon>
    </lineage>
</organism>
<sequence length="57" mass="6213">MRRLLAIVLVLSVVGLGVVACKPHKRTFGEKVQDTFDPPKGEAEKAGRAIDRATDDH</sequence>
<dbReference type="PROSITE" id="PS51257">
    <property type="entry name" value="PROKAR_LIPOPROTEIN"/>
    <property type="match status" value="1"/>
</dbReference>
<dbReference type="Proteomes" id="UP000664073">
    <property type="component" value="Unassembled WGS sequence"/>
</dbReference>
<comment type="caution">
    <text evidence="2">The sequence shown here is derived from an EMBL/GenBank/DDBJ whole genome shotgun (WGS) entry which is preliminary data.</text>
</comment>
<dbReference type="RefSeq" id="WP_207846755.1">
    <property type="nucleotide sequence ID" value="NZ_JAFVMH010000007.1"/>
</dbReference>